<comment type="caution">
    <text evidence="12">Lacks conserved residue(s) required for the propagation of feature annotation.</text>
</comment>
<keyword evidence="7" id="KW-0325">Glycoprotein</keyword>
<dbReference type="InterPro" id="IPR029034">
    <property type="entry name" value="Cystine-knot_cytokine"/>
</dbReference>
<keyword evidence="3" id="KW-0202">Cytokine</keyword>
<dbReference type="GO" id="GO:0048513">
    <property type="term" value="P:animal organ development"/>
    <property type="evidence" value="ECO:0007669"/>
    <property type="project" value="UniProtKB-ARBA"/>
</dbReference>
<dbReference type="Proteomes" id="UP000242450">
    <property type="component" value="Chromosome 29"/>
</dbReference>
<comment type="subcellular location">
    <subcellularLocation>
        <location evidence="1 11">Secreted</location>
    </subcellularLocation>
</comment>
<dbReference type="GO" id="GO:0048731">
    <property type="term" value="P:system development"/>
    <property type="evidence" value="ECO:0007669"/>
    <property type="project" value="UniProtKB-ARBA"/>
</dbReference>
<protein>
    <recommendedName>
        <fullName evidence="9">Cerberus</fullName>
    </recommendedName>
    <alternativeName>
        <fullName evidence="10">Cerberus-related protein</fullName>
    </alternativeName>
</protein>
<evidence type="ECO:0000256" key="10">
    <source>
        <dbReference type="ARBA" id="ARBA00078779"/>
    </source>
</evidence>
<dbReference type="GO" id="GO:0005615">
    <property type="term" value="C:extracellular space"/>
    <property type="evidence" value="ECO:0007669"/>
    <property type="project" value="UniProtKB-KW"/>
</dbReference>
<dbReference type="Gene3D" id="2.10.90.10">
    <property type="entry name" value="Cystine-knot cytokines"/>
    <property type="match status" value="1"/>
</dbReference>
<evidence type="ECO:0000256" key="7">
    <source>
        <dbReference type="ARBA" id="ARBA00023180"/>
    </source>
</evidence>
<dbReference type="InterPro" id="IPR004133">
    <property type="entry name" value="DAN_dom"/>
</dbReference>
<feature type="signal peptide" evidence="11">
    <location>
        <begin position="1"/>
        <end position="17"/>
    </location>
</feature>
<comment type="caution">
    <text evidence="14">The sequence shown here is derived from an EMBL/GenBank/DDBJ whole genome shotgun (WGS) entry which is preliminary data.</text>
</comment>
<comment type="subunit">
    <text evidence="8">Forms monomers and predominantly dimers.</text>
</comment>
<dbReference type="PROSITE" id="PS01225">
    <property type="entry name" value="CTCK_2"/>
    <property type="match status" value="1"/>
</dbReference>
<dbReference type="InterPro" id="IPR016860">
    <property type="entry name" value="Cerberus"/>
</dbReference>
<evidence type="ECO:0000256" key="9">
    <source>
        <dbReference type="ARBA" id="ARBA00069704"/>
    </source>
</evidence>
<evidence type="ECO:0000256" key="11">
    <source>
        <dbReference type="PIRNR" id="PIRNR027807"/>
    </source>
</evidence>
<evidence type="ECO:0000256" key="8">
    <source>
        <dbReference type="ARBA" id="ARBA00065670"/>
    </source>
</evidence>
<keyword evidence="4 11" id="KW-0964">Secreted</keyword>
<dbReference type="AlphaFoldDB" id="A0A212C5H0"/>
<keyword evidence="15" id="KW-1185">Reference proteome</keyword>
<dbReference type="FunFam" id="2.10.90.10:FF:000042">
    <property type="entry name" value="Cerberus 1 homolog (Xenopus laevis)"/>
    <property type="match status" value="1"/>
</dbReference>
<evidence type="ECO:0000256" key="3">
    <source>
        <dbReference type="ARBA" id="ARBA00022514"/>
    </source>
</evidence>
<feature type="domain" description="CTCK" evidence="13">
    <location>
        <begin position="162"/>
        <end position="246"/>
    </location>
</feature>
<dbReference type="GO" id="GO:0009888">
    <property type="term" value="P:tissue development"/>
    <property type="evidence" value="ECO:0007669"/>
    <property type="project" value="UniProtKB-ARBA"/>
</dbReference>
<evidence type="ECO:0000259" key="13">
    <source>
        <dbReference type="PROSITE" id="PS01225"/>
    </source>
</evidence>
<gene>
    <name evidence="14" type="ORF">Celaphus_00018282</name>
</gene>
<dbReference type="PANTHER" id="PTHR15273:SF4">
    <property type="entry name" value="CERBERUS"/>
    <property type="match status" value="1"/>
</dbReference>
<organism evidence="14 15">
    <name type="scientific">Cervus elaphus hippelaphus</name>
    <name type="common">European red deer</name>
    <dbReference type="NCBI Taxonomy" id="46360"/>
    <lineage>
        <taxon>Eukaryota</taxon>
        <taxon>Metazoa</taxon>
        <taxon>Chordata</taxon>
        <taxon>Craniata</taxon>
        <taxon>Vertebrata</taxon>
        <taxon>Euteleostomi</taxon>
        <taxon>Mammalia</taxon>
        <taxon>Eutheria</taxon>
        <taxon>Laurasiatheria</taxon>
        <taxon>Artiodactyla</taxon>
        <taxon>Ruminantia</taxon>
        <taxon>Pecora</taxon>
        <taxon>Cervidae</taxon>
        <taxon>Cervinae</taxon>
        <taxon>Cervus</taxon>
    </lineage>
</organism>
<dbReference type="GO" id="GO:0035582">
    <property type="term" value="P:sequestering of BMP in extracellular matrix"/>
    <property type="evidence" value="ECO:0007669"/>
    <property type="project" value="UniProtKB-ARBA"/>
</dbReference>
<keyword evidence="6" id="KW-1015">Disulfide bond</keyword>
<evidence type="ECO:0000256" key="6">
    <source>
        <dbReference type="ARBA" id="ARBA00023157"/>
    </source>
</evidence>
<reference evidence="14 15" key="1">
    <citation type="journal article" date="2018" name="Mol. Genet. Genomics">
        <title>The red deer Cervus elaphus genome CerEla1.0: sequencing, annotating, genes, and chromosomes.</title>
        <authorList>
            <person name="Bana N.A."/>
            <person name="Nyiri A."/>
            <person name="Nagy J."/>
            <person name="Frank K."/>
            <person name="Nagy T."/>
            <person name="Steger V."/>
            <person name="Schiller M."/>
            <person name="Lakatos P."/>
            <person name="Sugar L."/>
            <person name="Horn P."/>
            <person name="Barta E."/>
            <person name="Orosz L."/>
        </authorList>
    </citation>
    <scope>NUCLEOTIDE SEQUENCE [LARGE SCALE GENOMIC DNA]</scope>
    <source>
        <strain evidence="14">Hungarian</strain>
    </source>
</reference>
<evidence type="ECO:0000256" key="4">
    <source>
        <dbReference type="ARBA" id="ARBA00022525"/>
    </source>
</evidence>
<evidence type="ECO:0000256" key="1">
    <source>
        <dbReference type="ARBA" id="ARBA00004613"/>
    </source>
</evidence>
<evidence type="ECO:0000256" key="2">
    <source>
        <dbReference type="ARBA" id="ARBA00007872"/>
    </source>
</evidence>
<sequence>MHLLFLQLLVLLPLGEAVQHGDGRQRQSSVSLVLLERNRRELSMGTQEEAEEKPDLFVAMPHLIGASPAEEGQRQREKMLSRFGRFWKKPERELHPSQGLVSEQLFPGTWGLTQPKDRMPMEKSPLREEAKKFWHHFMFRMSPASQGIILPIKSHEVHQETCRTVPFSQTITHEDCEEVVVQNNLCFGKCGSLPFPEAAQHPHTFCSHCLPAKFTTRHLQLNCTGLAMVVKVVMLVEECQCMGKTEHQHGYPEQAGFRAEFHVQDPFIPGFST</sequence>
<dbReference type="GO" id="GO:2000381">
    <property type="term" value="P:negative regulation of mesoderm development"/>
    <property type="evidence" value="ECO:0007669"/>
    <property type="project" value="UniProtKB-ARBA"/>
</dbReference>
<dbReference type="PIRSF" id="PIRSF027807">
    <property type="entry name" value="Cerberus"/>
    <property type="match status" value="1"/>
</dbReference>
<comment type="similarity">
    <text evidence="2 11">Belongs to the DAN family.</text>
</comment>
<dbReference type="SMART" id="SM00041">
    <property type="entry name" value="CT"/>
    <property type="match status" value="1"/>
</dbReference>
<evidence type="ECO:0000313" key="14">
    <source>
        <dbReference type="EMBL" id="OWK01218.1"/>
    </source>
</evidence>
<evidence type="ECO:0000313" key="15">
    <source>
        <dbReference type="Proteomes" id="UP000242450"/>
    </source>
</evidence>
<feature type="chain" id="PRO_5024527704" description="Cerberus" evidence="11">
    <location>
        <begin position="18"/>
        <end position="273"/>
    </location>
</feature>
<proteinExistence type="inferred from homology"/>
<name>A0A212C5H0_CEREH</name>
<dbReference type="InterPro" id="IPR006207">
    <property type="entry name" value="Cys_knot_C"/>
</dbReference>
<dbReference type="GO" id="GO:0005125">
    <property type="term" value="F:cytokine activity"/>
    <property type="evidence" value="ECO:0007669"/>
    <property type="project" value="UniProtKB-KW"/>
</dbReference>
<keyword evidence="5 11" id="KW-0732">Signal</keyword>
<dbReference type="GO" id="GO:0032926">
    <property type="term" value="P:negative regulation of activin receptor signaling pathway"/>
    <property type="evidence" value="ECO:0007669"/>
    <property type="project" value="UniProtKB-ARBA"/>
</dbReference>
<evidence type="ECO:0000256" key="12">
    <source>
        <dbReference type="PROSITE-ProRule" id="PRU00039"/>
    </source>
</evidence>
<dbReference type="OrthoDB" id="9950584at2759"/>
<dbReference type="EMBL" id="MKHE01000029">
    <property type="protein sequence ID" value="OWK01218.1"/>
    <property type="molecule type" value="Genomic_DNA"/>
</dbReference>
<dbReference type="PANTHER" id="PTHR15273">
    <property type="entry name" value="DAN DOMAIN FAMILY MEMBER 5"/>
    <property type="match status" value="1"/>
</dbReference>
<dbReference type="Pfam" id="PF03045">
    <property type="entry name" value="DAN"/>
    <property type="match status" value="1"/>
</dbReference>
<evidence type="ECO:0000256" key="5">
    <source>
        <dbReference type="ARBA" id="ARBA00022729"/>
    </source>
</evidence>
<accession>A0A212C5H0</accession>
<dbReference type="GO" id="GO:0003002">
    <property type="term" value="P:regionalization"/>
    <property type="evidence" value="ECO:0007669"/>
    <property type="project" value="UniProtKB-ARBA"/>
</dbReference>